<name>A0AAP9U6I9_KLEAE</name>
<dbReference type="AlphaFoldDB" id="A0AAP9U6I9"/>
<accession>A0AAP9U6I9</accession>
<sequence length="347" mass="39795">MSSQFSQVKNYAGIVLTTRKLISLTKFSIATSIFLTGLGYYSLISDYFQPNDPTNLSIMNALTDKDYKSITSSTIDILEKYNNGESEVKPSGDYYAFVPTRFNAMTVHIHGELKPELPNTLTTTSHPVKYRYNTTYRISISPMSLTLFLSLELLFIFAFTYLQFNIKSKYENNFDDKIINSYYNMLASPLNRTEHSDIEKLKSILGKFYSFQLNMNSRYNNRRGLTIDDEYDVQDLLRAILALHYDDVNAESTVPYQLGSNSRVDFLIRDIGIAIEVKKTSKSVRDSKLAEQIITDVHRYSSHPFCKDVIFFIYDPEHFIINPAGLQNDLEKINCEITPHIIVSPSV</sequence>
<dbReference type="Proteomes" id="UP000514462">
    <property type="component" value="Chromosome"/>
</dbReference>
<protein>
    <submittedName>
        <fullName evidence="2">Uncharacterized protein</fullName>
    </submittedName>
</protein>
<dbReference type="EMBL" id="CP055904">
    <property type="protein sequence ID" value="QMR41533.1"/>
    <property type="molecule type" value="Genomic_DNA"/>
</dbReference>
<evidence type="ECO:0000313" key="3">
    <source>
        <dbReference type="Proteomes" id="UP000514462"/>
    </source>
</evidence>
<evidence type="ECO:0000313" key="2">
    <source>
        <dbReference type="EMBL" id="QMR41533.1"/>
    </source>
</evidence>
<keyword evidence="1" id="KW-0472">Membrane</keyword>
<reference evidence="3" key="1">
    <citation type="submission" date="2020-06" db="EMBL/GenBank/DDBJ databases">
        <title>REHAB project genomes.</title>
        <authorList>
            <person name="Shaw L.P."/>
        </authorList>
    </citation>
    <scope>NUCLEOTIDE SEQUENCE [LARGE SCALE GENOMIC DNA]</scope>
    <source>
        <strain evidence="3">RHBSTW-00938</strain>
    </source>
</reference>
<feature type="transmembrane region" description="Helical" evidence="1">
    <location>
        <begin position="140"/>
        <end position="162"/>
    </location>
</feature>
<dbReference type="Pfam" id="PF18742">
    <property type="entry name" value="DpnII-MboI"/>
    <property type="match status" value="1"/>
</dbReference>
<evidence type="ECO:0000256" key="1">
    <source>
        <dbReference type="SAM" id="Phobius"/>
    </source>
</evidence>
<keyword evidence="1" id="KW-0812">Transmembrane</keyword>
<organism evidence="2 3">
    <name type="scientific">Klebsiella aerogenes</name>
    <name type="common">Enterobacter aerogenes</name>
    <dbReference type="NCBI Taxonomy" id="548"/>
    <lineage>
        <taxon>Bacteria</taxon>
        <taxon>Pseudomonadati</taxon>
        <taxon>Pseudomonadota</taxon>
        <taxon>Gammaproteobacteria</taxon>
        <taxon>Enterobacterales</taxon>
        <taxon>Enterobacteriaceae</taxon>
        <taxon>Klebsiella/Raoultella group</taxon>
        <taxon>Klebsiella</taxon>
    </lineage>
</organism>
<gene>
    <name evidence="2" type="ORF">HV331_19430</name>
</gene>
<feature type="transmembrane region" description="Helical" evidence="1">
    <location>
        <begin position="21"/>
        <end position="43"/>
    </location>
</feature>
<keyword evidence="1" id="KW-1133">Transmembrane helix</keyword>
<proteinExistence type="predicted"/>
<dbReference type="RefSeq" id="WP_182014627.1">
    <property type="nucleotide sequence ID" value="NZ_CP055904.1"/>
</dbReference>